<feature type="domain" description="HTH marR-type" evidence="4">
    <location>
        <begin position="71"/>
        <end position="207"/>
    </location>
</feature>
<dbReference type="PROSITE" id="PS01117">
    <property type="entry name" value="HTH_MARR_1"/>
    <property type="match status" value="1"/>
</dbReference>
<dbReference type="PANTHER" id="PTHR33164">
    <property type="entry name" value="TRANSCRIPTIONAL REGULATOR, MARR FAMILY"/>
    <property type="match status" value="1"/>
</dbReference>
<accession>A0A6I6FL22</accession>
<organism evidence="5 6">
    <name type="scientific">Streptomyces ficellus</name>
    <dbReference type="NCBI Taxonomy" id="1977088"/>
    <lineage>
        <taxon>Bacteria</taxon>
        <taxon>Bacillati</taxon>
        <taxon>Actinomycetota</taxon>
        <taxon>Actinomycetes</taxon>
        <taxon>Kitasatosporales</taxon>
        <taxon>Streptomycetaceae</taxon>
        <taxon>Streptomyces</taxon>
    </lineage>
</organism>
<name>A0A6I6FL22_9ACTN</name>
<proteinExistence type="predicted"/>
<keyword evidence="6" id="KW-1185">Reference proteome</keyword>
<evidence type="ECO:0000256" key="1">
    <source>
        <dbReference type="ARBA" id="ARBA00023015"/>
    </source>
</evidence>
<evidence type="ECO:0000256" key="2">
    <source>
        <dbReference type="ARBA" id="ARBA00023125"/>
    </source>
</evidence>
<evidence type="ECO:0000313" key="5">
    <source>
        <dbReference type="EMBL" id="QGV76856.1"/>
    </source>
</evidence>
<dbReference type="PROSITE" id="PS50995">
    <property type="entry name" value="HTH_MARR_2"/>
    <property type="match status" value="1"/>
</dbReference>
<keyword evidence="1" id="KW-0805">Transcription regulation</keyword>
<dbReference type="Proteomes" id="UP000422572">
    <property type="component" value="Chromosome"/>
</dbReference>
<dbReference type="InterPro" id="IPR036390">
    <property type="entry name" value="WH_DNA-bd_sf"/>
</dbReference>
<dbReference type="PRINTS" id="PR00598">
    <property type="entry name" value="HTHMARR"/>
</dbReference>
<gene>
    <name evidence="5" type="ORF">EIZ62_00155</name>
</gene>
<keyword evidence="3" id="KW-0804">Transcription</keyword>
<protein>
    <submittedName>
        <fullName evidence="5">MarR family transcriptional regulator</fullName>
    </submittedName>
</protein>
<dbReference type="KEGG" id="sfic:EIZ62_00155"/>
<dbReference type="InterPro" id="IPR036388">
    <property type="entry name" value="WH-like_DNA-bd_sf"/>
</dbReference>
<dbReference type="OrthoDB" id="3830756at2"/>
<dbReference type="Pfam" id="PF12802">
    <property type="entry name" value="MarR_2"/>
    <property type="match status" value="1"/>
</dbReference>
<dbReference type="InterPro" id="IPR000835">
    <property type="entry name" value="HTH_MarR-typ"/>
</dbReference>
<dbReference type="EMBL" id="CP034279">
    <property type="protein sequence ID" value="QGV76856.1"/>
    <property type="molecule type" value="Genomic_DNA"/>
</dbReference>
<dbReference type="InterPro" id="IPR023187">
    <property type="entry name" value="Tscrpt_reg_MarR-type_CS"/>
</dbReference>
<dbReference type="InterPro" id="IPR039422">
    <property type="entry name" value="MarR/SlyA-like"/>
</dbReference>
<reference evidence="5 6" key="1">
    <citation type="submission" date="2018-12" db="EMBL/GenBank/DDBJ databases">
        <title>Complete genome sequence of Streptomyces ficellus NRRL8067, the producer of ficellomycin, feldamycin and nojirimycin.</title>
        <authorList>
            <person name="Zhang H."/>
            <person name="Yue R."/>
            <person name="Liu Y."/>
            <person name="Li M."/>
            <person name="Mu H."/>
            <person name="Zhang J."/>
        </authorList>
    </citation>
    <scope>NUCLEOTIDE SEQUENCE [LARGE SCALE GENOMIC DNA]</scope>
    <source>
        <strain evidence="5 6">NRRL 8067</strain>
    </source>
</reference>
<dbReference type="PANTHER" id="PTHR33164:SF94">
    <property type="entry name" value="TRANSCRIPTIONAL REGULATORY PROTEIN-RELATED"/>
    <property type="match status" value="1"/>
</dbReference>
<dbReference type="SMART" id="SM00347">
    <property type="entry name" value="HTH_MARR"/>
    <property type="match status" value="1"/>
</dbReference>
<keyword evidence="2" id="KW-0238">DNA-binding</keyword>
<evidence type="ECO:0000259" key="4">
    <source>
        <dbReference type="PROSITE" id="PS50995"/>
    </source>
</evidence>
<dbReference type="Gene3D" id="1.10.10.10">
    <property type="entry name" value="Winged helix-like DNA-binding domain superfamily/Winged helix DNA-binding domain"/>
    <property type="match status" value="1"/>
</dbReference>
<dbReference type="RefSeq" id="WP_156690679.1">
    <property type="nucleotide sequence ID" value="NZ_CP034279.1"/>
</dbReference>
<sequence length="212" mass="21683">MYPGSGGAGTRCGRQVCGGQCRAPAGQETGVIPGWYAKDSPGGTRVAAQANNPRRTCGTGVQESRAAVRGEADATKAAATLVALWEFVALCAPGPVPFLTLRALAAVERSAALGVTELGRILGMTPASVSRLCGRLEDAGFLDRRLHAGDRRRAVLVLTPAGAAAVEELRADYEGAIAAALPPSDAQLQAVKEACDTFRANLERVASLGGGA</sequence>
<dbReference type="GO" id="GO:0006950">
    <property type="term" value="P:response to stress"/>
    <property type="evidence" value="ECO:0007669"/>
    <property type="project" value="TreeGrafter"/>
</dbReference>
<evidence type="ECO:0000256" key="3">
    <source>
        <dbReference type="ARBA" id="ARBA00023163"/>
    </source>
</evidence>
<evidence type="ECO:0000313" key="6">
    <source>
        <dbReference type="Proteomes" id="UP000422572"/>
    </source>
</evidence>
<dbReference type="GO" id="GO:0003700">
    <property type="term" value="F:DNA-binding transcription factor activity"/>
    <property type="evidence" value="ECO:0007669"/>
    <property type="project" value="InterPro"/>
</dbReference>
<dbReference type="AlphaFoldDB" id="A0A6I6FL22"/>
<dbReference type="SUPFAM" id="SSF46785">
    <property type="entry name" value="Winged helix' DNA-binding domain"/>
    <property type="match status" value="1"/>
</dbReference>
<dbReference type="GO" id="GO:0003677">
    <property type="term" value="F:DNA binding"/>
    <property type="evidence" value="ECO:0007669"/>
    <property type="project" value="UniProtKB-KW"/>
</dbReference>